<proteinExistence type="predicted"/>
<evidence type="ECO:0000256" key="1">
    <source>
        <dbReference type="SAM" id="Phobius"/>
    </source>
</evidence>
<evidence type="ECO:0000313" key="3">
    <source>
        <dbReference type="Proteomes" id="UP000195696"/>
    </source>
</evidence>
<protein>
    <recommendedName>
        <fullName evidence="4">DUF4367 domain-containing protein</fullName>
    </recommendedName>
</protein>
<feature type="transmembrane region" description="Helical" evidence="1">
    <location>
        <begin position="38"/>
        <end position="57"/>
    </location>
</feature>
<keyword evidence="1" id="KW-0472">Membrane</keyword>
<keyword evidence="1" id="KW-1133">Transmembrane helix</keyword>
<reference evidence="2 3" key="1">
    <citation type="submission" date="2016-08" db="EMBL/GenBank/DDBJ databases">
        <authorList>
            <person name="Seilhamer J.J."/>
        </authorList>
    </citation>
    <scope>NUCLEOTIDE SEQUENCE [LARGE SCALE GENOMIC DNA]</scope>
    <source>
        <strain evidence="2 3">SDA_GO95</strain>
    </source>
</reference>
<evidence type="ECO:0000313" key="2">
    <source>
        <dbReference type="EMBL" id="SCB67594.1"/>
    </source>
</evidence>
<organism evidence="2 3">
    <name type="scientific">Bacillus mycoides</name>
    <dbReference type="NCBI Taxonomy" id="1405"/>
    <lineage>
        <taxon>Bacteria</taxon>
        <taxon>Bacillati</taxon>
        <taxon>Bacillota</taxon>
        <taxon>Bacilli</taxon>
        <taxon>Bacillales</taxon>
        <taxon>Bacillaceae</taxon>
        <taxon>Bacillus</taxon>
        <taxon>Bacillus cereus group</taxon>
    </lineage>
</organism>
<name>A0A1G4EI61_BACMY</name>
<gene>
    <name evidence="2" type="ORF">BWGO95_01717</name>
</gene>
<dbReference type="EMBL" id="FMAK01000026">
    <property type="protein sequence ID" value="SCB67594.1"/>
    <property type="molecule type" value="Genomic_DNA"/>
</dbReference>
<accession>A0A1G4EI61</accession>
<evidence type="ECO:0008006" key="4">
    <source>
        <dbReference type="Google" id="ProtNLM"/>
    </source>
</evidence>
<dbReference type="AlphaFoldDB" id="A0A1G4EI61"/>
<dbReference type="RefSeq" id="WP_016104487.1">
    <property type="nucleotide sequence ID" value="NZ_CP035953.1"/>
</dbReference>
<sequence length="323" mass="38814">MDRIIKEAFHDQASKVNFPENLNIEELIREKKKRRFKLQWTLVPLLVIICFFCSWKITDTIAGLFETEQVEHLYHKYLIYDNYYYVLTEDVVEKKDVGNELGEVKRSGEWAYLEEGDSDIFIPGIKYYEIKGEKNKIVAQIKKDNRGPLEYQVLKKEKPIEEVDEKNIYGAKNDLKGVQKSIENVRQVVPFLYEITDEELKIDFVKLDNDKKHYYVKLMYGPYTNNPKHPKIIFVRQYEKNYVNQYASDMSLDGDFWFDKKDRVNQFNINNMEWIEYRSKREKEYVSVFHAEQNNVIYEVSAQLYMAEEVEKFLETFQQRNVK</sequence>
<keyword evidence="1" id="KW-0812">Transmembrane</keyword>
<dbReference type="Proteomes" id="UP000195696">
    <property type="component" value="Unassembled WGS sequence"/>
</dbReference>